<dbReference type="EMBL" id="GG662856">
    <property type="protein sequence ID" value="EAR86977.2"/>
    <property type="molecule type" value="Genomic_DNA"/>
</dbReference>
<sequence length="319" mass="36341">MTEKPVKYLKGSIKFENVKFMYPQSEDLLFNQNQIDEQNEDDSLEQIQLDQNTQQQEDSQAQGIEELQSTNNLSSCERQNNYERRNVLQNVSFEIKQGQLVAFVGMSGSGKSTIIKLIERYYDIQEGSIILDNQNIKDIGLKDLRRSIGLVSQEPSLFDNDIEYNIVYGCIDGKYTQEELKQVCDVSGVSEFVYDKNRFPQGLKTLVGSKGIKLSGGQKQRIAIARALMKKPSILILDEATSSLDSESENLVQTYIDKLLGYRGITIIQIAHRLSTIVKSDIIFVMENGQIKEQGNHEQLLLKEGVYKRLIHHQISINH</sequence>
<dbReference type="InterPro" id="IPR017871">
    <property type="entry name" value="ABC_transporter-like_CS"/>
</dbReference>
<dbReference type="STRING" id="312017.Q22P34"/>
<accession>Q22P34</accession>
<evidence type="ECO:0000256" key="2">
    <source>
        <dbReference type="ARBA" id="ARBA00022692"/>
    </source>
</evidence>
<dbReference type="GO" id="GO:0005743">
    <property type="term" value="C:mitochondrial inner membrane"/>
    <property type="evidence" value="ECO:0007669"/>
    <property type="project" value="TreeGrafter"/>
</dbReference>
<dbReference type="GO" id="GO:0015421">
    <property type="term" value="F:ABC-type oligopeptide transporter activity"/>
    <property type="evidence" value="ECO:0007669"/>
    <property type="project" value="TreeGrafter"/>
</dbReference>
<keyword evidence="5" id="KW-1133">Transmembrane helix</keyword>
<evidence type="ECO:0000256" key="3">
    <source>
        <dbReference type="ARBA" id="ARBA00022741"/>
    </source>
</evidence>
<dbReference type="FunFam" id="3.40.50.300:FF:000218">
    <property type="entry name" value="Multidrug ABC transporter ATP-binding protein"/>
    <property type="match status" value="1"/>
</dbReference>
<dbReference type="SUPFAM" id="SSF52540">
    <property type="entry name" value="P-loop containing nucleoside triphosphate hydrolases"/>
    <property type="match status" value="1"/>
</dbReference>
<dbReference type="GO" id="GO:0016887">
    <property type="term" value="F:ATP hydrolysis activity"/>
    <property type="evidence" value="ECO:0007669"/>
    <property type="project" value="InterPro"/>
</dbReference>
<keyword evidence="2" id="KW-0812">Transmembrane</keyword>
<evidence type="ECO:0000256" key="6">
    <source>
        <dbReference type="ARBA" id="ARBA00023136"/>
    </source>
</evidence>
<dbReference type="SMART" id="SM00382">
    <property type="entry name" value="AAA"/>
    <property type="match status" value="1"/>
</dbReference>
<dbReference type="InParanoid" id="Q22P34"/>
<dbReference type="InterPro" id="IPR003593">
    <property type="entry name" value="AAA+_ATPase"/>
</dbReference>
<dbReference type="PANTHER" id="PTHR43394">
    <property type="entry name" value="ATP-DEPENDENT PERMEASE MDL1, MITOCHONDRIAL"/>
    <property type="match status" value="1"/>
</dbReference>
<dbReference type="PROSITE" id="PS00211">
    <property type="entry name" value="ABC_TRANSPORTER_1"/>
    <property type="match status" value="1"/>
</dbReference>
<protein>
    <submittedName>
        <fullName evidence="8">Phosphate transport system ABC domain protein</fullName>
    </submittedName>
</protein>
<dbReference type="InterPro" id="IPR027417">
    <property type="entry name" value="P-loop_NTPase"/>
</dbReference>
<name>Q22P34_TETTS</name>
<evidence type="ECO:0000259" key="7">
    <source>
        <dbReference type="PROSITE" id="PS50893"/>
    </source>
</evidence>
<dbReference type="OrthoDB" id="6500128at2759"/>
<evidence type="ECO:0000313" key="9">
    <source>
        <dbReference type="Proteomes" id="UP000009168"/>
    </source>
</evidence>
<dbReference type="Pfam" id="PF00005">
    <property type="entry name" value="ABC_tran"/>
    <property type="match status" value="1"/>
</dbReference>
<evidence type="ECO:0000256" key="1">
    <source>
        <dbReference type="ARBA" id="ARBA00004141"/>
    </source>
</evidence>
<dbReference type="FunCoup" id="Q22P34">
    <property type="interactions" value="55"/>
</dbReference>
<dbReference type="Gene3D" id="3.40.50.300">
    <property type="entry name" value="P-loop containing nucleotide triphosphate hydrolases"/>
    <property type="match status" value="1"/>
</dbReference>
<dbReference type="PROSITE" id="PS50893">
    <property type="entry name" value="ABC_TRANSPORTER_2"/>
    <property type="match status" value="1"/>
</dbReference>
<dbReference type="RefSeq" id="XP_001007222.2">
    <property type="nucleotide sequence ID" value="XM_001007222.2"/>
</dbReference>
<dbReference type="AlphaFoldDB" id="Q22P34"/>
<dbReference type="PANTHER" id="PTHR43394:SF1">
    <property type="entry name" value="ATP-BINDING CASSETTE SUB-FAMILY B MEMBER 10, MITOCHONDRIAL"/>
    <property type="match status" value="1"/>
</dbReference>
<feature type="domain" description="ABC transporter" evidence="7">
    <location>
        <begin position="67"/>
        <end position="313"/>
    </location>
</feature>
<keyword evidence="9" id="KW-1185">Reference proteome</keyword>
<dbReference type="InterPro" id="IPR003439">
    <property type="entry name" value="ABC_transporter-like_ATP-bd"/>
</dbReference>
<evidence type="ECO:0000256" key="4">
    <source>
        <dbReference type="ARBA" id="ARBA00022840"/>
    </source>
</evidence>
<reference evidence="9" key="1">
    <citation type="journal article" date="2006" name="PLoS Biol.">
        <title>Macronuclear genome sequence of the ciliate Tetrahymena thermophila, a model eukaryote.</title>
        <authorList>
            <person name="Eisen J.A."/>
            <person name="Coyne R.S."/>
            <person name="Wu M."/>
            <person name="Wu D."/>
            <person name="Thiagarajan M."/>
            <person name="Wortman J.R."/>
            <person name="Badger J.H."/>
            <person name="Ren Q."/>
            <person name="Amedeo P."/>
            <person name="Jones K.M."/>
            <person name="Tallon L.J."/>
            <person name="Delcher A.L."/>
            <person name="Salzberg S.L."/>
            <person name="Silva J.C."/>
            <person name="Haas B.J."/>
            <person name="Majoros W.H."/>
            <person name="Farzad M."/>
            <person name="Carlton J.M."/>
            <person name="Smith R.K. Jr."/>
            <person name="Garg J."/>
            <person name="Pearlman R.E."/>
            <person name="Karrer K.M."/>
            <person name="Sun L."/>
            <person name="Manning G."/>
            <person name="Elde N.C."/>
            <person name="Turkewitz A.P."/>
            <person name="Asai D.J."/>
            <person name="Wilkes D.E."/>
            <person name="Wang Y."/>
            <person name="Cai H."/>
            <person name="Collins K."/>
            <person name="Stewart B.A."/>
            <person name="Lee S.R."/>
            <person name="Wilamowska K."/>
            <person name="Weinberg Z."/>
            <person name="Ruzzo W.L."/>
            <person name="Wloga D."/>
            <person name="Gaertig J."/>
            <person name="Frankel J."/>
            <person name="Tsao C.-C."/>
            <person name="Gorovsky M.A."/>
            <person name="Keeling P.J."/>
            <person name="Waller R.F."/>
            <person name="Patron N.J."/>
            <person name="Cherry J.M."/>
            <person name="Stover N.A."/>
            <person name="Krieger C.J."/>
            <person name="del Toro C."/>
            <person name="Ryder H.F."/>
            <person name="Williamson S.C."/>
            <person name="Barbeau R.A."/>
            <person name="Hamilton E.P."/>
            <person name="Orias E."/>
        </authorList>
    </citation>
    <scope>NUCLEOTIDE SEQUENCE [LARGE SCALE GENOMIC DNA]</scope>
    <source>
        <strain evidence="9">SB210</strain>
    </source>
</reference>
<dbReference type="KEGG" id="tet:TTHERM_00415580"/>
<dbReference type="Proteomes" id="UP000009168">
    <property type="component" value="Unassembled WGS sequence"/>
</dbReference>
<keyword evidence="3" id="KW-0547">Nucleotide-binding</keyword>
<evidence type="ECO:0000256" key="5">
    <source>
        <dbReference type="ARBA" id="ARBA00022989"/>
    </source>
</evidence>
<evidence type="ECO:0000313" key="8">
    <source>
        <dbReference type="EMBL" id="EAR86977.2"/>
    </source>
</evidence>
<dbReference type="eggNOG" id="KOG0055">
    <property type="taxonomic scope" value="Eukaryota"/>
</dbReference>
<keyword evidence="6" id="KW-0472">Membrane</keyword>
<proteinExistence type="predicted"/>
<dbReference type="InterPro" id="IPR036640">
    <property type="entry name" value="ABC1_TM_sf"/>
</dbReference>
<comment type="subcellular location">
    <subcellularLocation>
        <location evidence="1">Membrane</location>
        <topology evidence="1">Multi-pass membrane protein</topology>
    </subcellularLocation>
</comment>
<dbReference type="Gene3D" id="1.20.1560.10">
    <property type="entry name" value="ABC transporter type 1, transmembrane domain"/>
    <property type="match status" value="1"/>
</dbReference>
<gene>
    <name evidence="8" type="ORF">TTHERM_00415580</name>
</gene>
<dbReference type="HOGENOM" id="CLU_251990_0_0_1"/>
<keyword evidence="4" id="KW-0067">ATP-binding</keyword>
<dbReference type="GO" id="GO:0005524">
    <property type="term" value="F:ATP binding"/>
    <property type="evidence" value="ECO:0007669"/>
    <property type="project" value="UniProtKB-KW"/>
</dbReference>
<dbReference type="GO" id="GO:0090374">
    <property type="term" value="P:oligopeptide export from mitochondrion"/>
    <property type="evidence" value="ECO:0007669"/>
    <property type="project" value="TreeGrafter"/>
</dbReference>
<dbReference type="InterPro" id="IPR039421">
    <property type="entry name" value="Type_1_exporter"/>
</dbReference>
<organism evidence="8 9">
    <name type="scientific">Tetrahymena thermophila (strain SB210)</name>
    <dbReference type="NCBI Taxonomy" id="312017"/>
    <lineage>
        <taxon>Eukaryota</taxon>
        <taxon>Sar</taxon>
        <taxon>Alveolata</taxon>
        <taxon>Ciliophora</taxon>
        <taxon>Intramacronucleata</taxon>
        <taxon>Oligohymenophorea</taxon>
        <taxon>Hymenostomatida</taxon>
        <taxon>Tetrahymenina</taxon>
        <taxon>Tetrahymenidae</taxon>
        <taxon>Tetrahymena</taxon>
    </lineage>
</organism>
<dbReference type="GeneID" id="7834979"/>